<dbReference type="Pfam" id="PF04461">
    <property type="entry name" value="YajQ"/>
    <property type="match status" value="1"/>
</dbReference>
<dbReference type="Gene3D" id="3.30.70.860">
    <property type="match status" value="1"/>
</dbReference>
<accession>A0A381N6X8</accession>
<organism evidence="3">
    <name type="scientific">marine metagenome</name>
    <dbReference type="NCBI Taxonomy" id="408172"/>
    <lineage>
        <taxon>unclassified sequences</taxon>
        <taxon>metagenomes</taxon>
        <taxon>ecological metagenomes</taxon>
    </lineage>
</organism>
<evidence type="ECO:0000256" key="2">
    <source>
        <dbReference type="ARBA" id="ARBA00093450"/>
    </source>
</evidence>
<evidence type="ECO:0000256" key="1">
    <source>
        <dbReference type="ARBA" id="ARBA00022741"/>
    </source>
</evidence>
<evidence type="ECO:0000313" key="3">
    <source>
        <dbReference type="EMBL" id="SUZ50371.1"/>
    </source>
</evidence>
<dbReference type="InterPro" id="IPR035570">
    <property type="entry name" value="UPF0234_N"/>
</dbReference>
<dbReference type="GO" id="GO:0000166">
    <property type="term" value="F:nucleotide binding"/>
    <property type="evidence" value="ECO:0007669"/>
    <property type="project" value="UniProtKB-KW"/>
</dbReference>
<reference evidence="3" key="1">
    <citation type="submission" date="2018-05" db="EMBL/GenBank/DDBJ databases">
        <authorList>
            <person name="Lanie J.A."/>
            <person name="Ng W.-L."/>
            <person name="Kazmierczak K.M."/>
            <person name="Andrzejewski T.M."/>
            <person name="Davidsen T.M."/>
            <person name="Wayne K.J."/>
            <person name="Tettelin H."/>
            <person name="Glass J.I."/>
            <person name="Rusch D."/>
            <person name="Podicherti R."/>
            <person name="Tsui H.-C.T."/>
            <person name="Winkler M.E."/>
        </authorList>
    </citation>
    <scope>NUCLEOTIDE SEQUENCE</scope>
</reference>
<dbReference type="SUPFAM" id="SSF89963">
    <property type="entry name" value="YajQ-like"/>
    <property type="match status" value="2"/>
</dbReference>
<dbReference type="InterPro" id="IPR036183">
    <property type="entry name" value="YajQ-like_sf"/>
</dbReference>
<proteinExistence type="inferred from homology"/>
<dbReference type="NCBIfam" id="NF003819">
    <property type="entry name" value="PRK05412.1"/>
    <property type="match status" value="1"/>
</dbReference>
<dbReference type="AlphaFoldDB" id="A0A381N6X8"/>
<dbReference type="EMBL" id="UINC01000166">
    <property type="protein sequence ID" value="SUZ50371.1"/>
    <property type="molecule type" value="Genomic_DNA"/>
</dbReference>
<dbReference type="InterPro" id="IPR035571">
    <property type="entry name" value="UPF0234-like_C"/>
</dbReference>
<dbReference type="HAMAP" id="MF_00632">
    <property type="entry name" value="UPF0234"/>
    <property type="match status" value="1"/>
</dbReference>
<dbReference type="GO" id="GO:0005829">
    <property type="term" value="C:cytosol"/>
    <property type="evidence" value="ECO:0007669"/>
    <property type="project" value="TreeGrafter"/>
</dbReference>
<dbReference type="CDD" id="cd11740">
    <property type="entry name" value="YajQ_like"/>
    <property type="match status" value="1"/>
</dbReference>
<sequence>MASFDIVCEVDIQEVTNAVDQARREINNRYDFRGSNCEINLDKEKPSLLITADDELKMQTTIDILLTKLIKRSVPVKSLIYGKTEPSGRVQKKEISIQQGLSKEQCKKINQFIKSIKVKVQPQTQSDSVRVASKKKDDLQTVMQAIKGEDFDFDVQFTNYR</sequence>
<keyword evidence="1" id="KW-0547">Nucleotide-binding</keyword>
<comment type="similarity">
    <text evidence="2">Belongs to the YajQ family.</text>
</comment>
<dbReference type="PANTHER" id="PTHR30476:SF0">
    <property type="entry name" value="UPF0234 PROTEIN YAJQ"/>
    <property type="match status" value="1"/>
</dbReference>
<name>A0A381N6X8_9ZZZZ</name>
<dbReference type="InterPro" id="IPR007551">
    <property type="entry name" value="YajQ/Smlt4090-like"/>
</dbReference>
<gene>
    <name evidence="3" type="ORF">METZ01_LOCUS3225</name>
</gene>
<protein>
    <submittedName>
        <fullName evidence="3">Uncharacterized protein</fullName>
    </submittedName>
</protein>
<dbReference type="Gene3D" id="3.30.70.990">
    <property type="entry name" value="YajQ-like, domain 2"/>
    <property type="match status" value="1"/>
</dbReference>
<dbReference type="PANTHER" id="PTHR30476">
    <property type="entry name" value="UPF0234 PROTEIN YAJQ"/>
    <property type="match status" value="1"/>
</dbReference>